<comment type="similarity">
    <text evidence="2">Belongs to the methyltransferase superfamily. L-isoaspartyl/D-aspartyl protein methyltransferase family.</text>
</comment>
<dbReference type="EC" id="2.1.1.77" evidence="3 9"/>
<dbReference type="GO" id="GO:0005737">
    <property type="term" value="C:cytoplasm"/>
    <property type="evidence" value="ECO:0007669"/>
    <property type="project" value="UniProtKB-SubCell"/>
</dbReference>
<dbReference type="AlphaFoldDB" id="A0A7D7LTR4"/>
<dbReference type="FunFam" id="3.40.50.150:FF:000010">
    <property type="entry name" value="Protein-L-isoaspartate O-methyltransferase"/>
    <property type="match status" value="1"/>
</dbReference>
<evidence type="ECO:0000313" key="12">
    <source>
        <dbReference type="Proteomes" id="UP000515349"/>
    </source>
</evidence>
<keyword evidence="13" id="KW-1185">Reference proteome</keyword>
<evidence type="ECO:0000313" key="10">
    <source>
        <dbReference type="EMBL" id="MBA5246097.1"/>
    </source>
</evidence>
<evidence type="ECO:0000256" key="9">
    <source>
        <dbReference type="NCBIfam" id="TIGR00080"/>
    </source>
</evidence>
<dbReference type="InterPro" id="IPR000682">
    <property type="entry name" value="PCMT"/>
</dbReference>
<gene>
    <name evidence="11" type="ORF">H1R16_00425</name>
    <name evidence="10" type="ORF">H2507_02845</name>
</gene>
<evidence type="ECO:0000256" key="5">
    <source>
        <dbReference type="ARBA" id="ARBA00022490"/>
    </source>
</evidence>
<dbReference type="SUPFAM" id="SSF53335">
    <property type="entry name" value="S-adenosyl-L-methionine-dependent methyltransferases"/>
    <property type="match status" value="1"/>
</dbReference>
<dbReference type="EMBL" id="JACEUX010000001">
    <property type="protein sequence ID" value="MBA5246097.1"/>
    <property type="molecule type" value="Genomic_DNA"/>
</dbReference>
<name>A0A7D7LTR4_9FLAO</name>
<dbReference type="KEGG" id="cbau:H1R16_00425"/>
<evidence type="ECO:0000256" key="7">
    <source>
        <dbReference type="ARBA" id="ARBA00022679"/>
    </source>
</evidence>
<keyword evidence="6 11" id="KW-0489">Methyltransferase</keyword>
<reference evidence="10" key="4">
    <citation type="submission" date="2020-07" db="EMBL/GenBank/DDBJ databases">
        <authorList>
            <person name="Yang C."/>
        </authorList>
    </citation>
    <scope>NUCLEOTIDE SEQUENCE</scope>
    <source>
        <strain evidence="10">Cx-624</strain>
    </source>
</reference>
<reference evidence="11" key="1">
    <citation type="submission" date="2020-07" db="EMBL/GenBank/DDBJ databases">
        <title>Chryseobacterium sp. CX-624.</title>
        <authorList>
            <person name="Yang C."/>
        </authorList>
    </citation>
    <scope>NUCLEOTIDE SEQUENCE</scope>
    <source>
        <strain evidence="11">CX-624</strain>
    </source>
</reference>
<accession>A0A7D7LTR4</accession>
<dbReference type="Pfam" id="PF01135">
    <property type="entry name" value="PCMT"/>
    <property type="match status" value="1"/>
</dbReference>
<reference evidence="12" key="2">
    <citation type="submission" date="2020-07" db="EMBL/GenBank/DDBJ databases">
        <title>Chryseobacterium sp.cx-624.</title>
        <authorList>
            <person name="Yang C."/>
        </authorList>
    </citation>
    <scope>NUCLEOTIDE SEQUENCE [LARGE SCALE GENOMIC DNA]</scope>
    <source>
        <strain evidence="12">cx-624</strain>
    </source>
</reference>
<evidence type="ECO:0000256" key="6">
    <source>
        <dbReference type="ARBA" id="ARBA00022603"/>
    </source>
</evidence>
<dbReference type="GO" id="GO:0030091">
    <property type="term" value="P:protein repair"/>
    <property type="evidence" value="ECO:0007669"/>
    <property type="project" value="UniProtKB-UniRule"/>
</dbReference>
<keyword evidence="7 11" id="KW-0808">Transferase</keyword>
<evidence type="ECO:0000313" key="11">
    <source>
        <dbReference type="EMBL" id="QMS99537.1"/>
    </source>
</evidence>
<dbReference type="InterPro" id="IPR029063">
    <property type="entry name" value="SAM-dependent_MTases_sf"/>
</dbReference>
<dbReference type="NCBIfam" id="NF001453">
    <property type="entry name" value="PRK00312.1"/>
    <property type="match status" value="1"/>
</dbReference>
<dbReference type="GO" id="GO:0004719">
    <property type="term" value="F:protein-L-isoaspartate (D-aspartate) O-methyltransferase activity"/>
    <property type="evidence" value="ECO:0007669"/>
    <property type="project" value="UniProtKB-UniRule"/>
</dbReference>
<proteinExistence type="inferred from homology"/>
<sequence length="216" mass="24527">MQDSFVHKGKRKILINYLQEKIGIGDQNVLKAMNTVPRHLFLESIFEDFAYEDRAFPILAKQTISHPSTVAEQTELLELSAKEKVLEIGTGCGYQTAVLVTMGALVYTVERQKDLYEFSTRKLREMHLRPSFQSFGDGFAGLPSFAPFDKILVTCGAEVLPTQLLHQLKVGGRMVIPLGKTEEQILTRFTKRSEKEFEKEEFGAYKFVPMLSSTNR</sequence>
<organism evidence="11 12">
    <name type="scientific">Marnyiella aurantia</name>
    <dbReference type="NCBI Taxonomy" id="2758037"/>
    <lineage>
        <taxon>Bacteria</taxon>
        <taxon>Pseudomonadati</taxon>
        <taxon>Bacteroidota</taxon>
        <taxon>Flavobacteriia</taxon>
        <taxon>Flavobacteriales</taxon>
        <taxon>Weeksellaceae</taxon>
        <taxon>Marnyiella</taxon>
    </lineage>
</organism>
<dbReference type="Gene3D" id="3.40.50.150">
    <property type="entry name" value="Vaccinia Virus protein VP39"/>
    <property type="match status" value="1"/>
</dbReference>
<dbReference type="EMBL" id="CP059472">
    <property type="protein sequence ID" value="QMS99537.1"/>
    <property type="molecule type" value="Genomic_DNA"/>
</dbReference>
<evidence type="ECO:0000256" key="4">
    <source>
        <dbReference type="ARBA" id="ARBA00013346"/>
    </source>
</evidence>
<dbReference type="RefSeq" id="WP_181886772.1">
    <property type="nucleotide sequence ID" value="NZ_CP059472.1"/>
</dbReference>
<keyword evidence="5" id="KW-0963">Cytoplasm</keyword>
<evidence type="ECO:0000313" key="13">
    <source>
        <dbReference type="Proteomes" id="UP000539710"/>
    </source>
</evidence>
<comment type="subcellular location">
    <subcellularLocation>
        <location evidence="1">Cytoplasm</location>
    </subcellularLocation>
</comment>
<keyword evidence="8" id="KW-0949">S-adenosyl-L-methionine</keyword>
<dbReference type="GO" id="GO:0032259">
    <property type="term" value="P:methylation"/>
    <property type="evidence" value="ECO:0007669"/>
    <property type="project" value="UniProtKB-KW"/>
</dbReference>
<reference evidence="13" key="3">
    <citation type="submission" date="2020-07" db="EMBL/GenBank/DDBJ databases">
        <title>Flavobacterium sp. xlx-214.</title>
        <authorList>
            <person name="Yang C."/>
        </authorList>
    </citation>
    <scope>NUCLEOTIDE SEQUENCE [LARGE SCALE GENOMIC DNA]</scope>
    <source>
        <strain evidence="13">CX-624</strain>
    </source>
</reference>
<dbReference type="PROSITE" id="PS01279">
    <property type="entry name" value="PCMT"/>
    <property type="match status" value="1"/>
</dbReference>
<dbReference type="Proteomes" id="UP000539710">
    <property type="component" value="Unassembled WGS sequence"/>
</dbReference>
<dbReference type="Proteomes" id="UP000515349">
    <property type="component" value="Chromosome"/>
</dbReference>
<dbReference type="PANTHER" id="PTHR11579">
    <property type="entry name" value="PROTEIN-L-ISOASPARTATE O-METHYLTRANSFERASE"/>
    <property type="match status" value="1"/>
</dbReference>
<evidence type="ECO:0000256" key="8">
    <source>
        <dbReference type="ARBA" id="ARBA00022691"/>
    </source>
</evidence>
<evidence type="ECO:0000256" key="1">
    <source>
        <dbReference type="ARBA" id="ARBA00004496"/>
    </source>
</evidence>
<evidence type="ECO:0000256" key="2">
    <source>
        <dbReference type="ARBA" id="ARBA00005369"/>
    </source>
</evidence>
<dbReference type="CDD" id="cd02440">
    <property type="entry name" value="AdoMet_MTases"/>
    <property type="match status" value="1"/>
</dbReference>
<evidence type="ECO:0000256" key="3">
    <source>
        <dbReference type="ARBA" id="ARBA00011890"/>
    </source>
</evidence>
<dbReference type="NCBIfam" id="TIGR00080">
    <property type="entry name" value="pimt"/>
    <property type="match status" value="1"/>
</dbReference>
<dbReference type="PANTHER" id="PTHR11579:SF0">
    <property type="entry name" value="PROTEIN-L-ISOASPARTATE(D-ASPARTATE) O-METHYLTRANSFERASE"/>
    <property type="match status" value="1"/>
</dbReference>
<protein>
    <recommendedName>
        <fullName evidence="4 9">Protein-L-isoaspartate O-methyltransferase</fullName>
        <ecNumber evidence="3 9">2.1.1.77</ecNumber>
    </recommendedName>
</protein>